<dbReference type="GO" id="GO:0000287">
    <property type="term" value="F:magnesium ion binding"/>
    <property type="evidence" value="ECO:0007669"/>
    <property type="project" value="UniProtKB-UniRule"/>
</dbReference>
<evidence type="ECO:0000256" key="4">
    <source>
        <dbReference type="ARBA" id="ARBA00022842"/>
    </source>
</evidence>
<dbReference type="GO" id="GO:0006281">
    <property type="term" value="P:DNA repair"/>
    <property type="evidence" value="ECO:0007669"/>
    <property type="project" value="TreeGrafter"/>
</dbReference>
<dbReference type="SFLD" id="SFLDG01135">
    <property type="entry name" value="C1.5.6:_HAD__Beta-PGM__Phospha"/>
    <property type="match status" value="1"/>
</dbReference>
<evidence type="ECO:0000256" key="5">
    <source>
        <dbReference type="ARBA" id="ARBA00023270"/>
    </source>
</evidence>
<feature type="binding site" evidence="9">
    <location>
        <position position="185"/>
    </location>
    <ligand>
        <name>Mg(2+)</name>
        <dbReference type="ChEBI" id="CHEBI:18420"/>
    </ligand>
</feature>
<dbReference type="InterPro" id="IPR041492">
    <property type="entry name" value="HAD_2"/>
</dbReference>
<dbReference type="Gene3D" id="3.40.50.1000">
    <property type="entry name" value="HAD superfamily/HAD-like"/>
    <property type="match status" value="1"/>
</dbReference>
<dbReference type="InterPro" id="IPR023214">
    <property type="entry name" value="HAD_sf"/>
</dbReference>
<keyword evidence="4 9" id="KW-0460">Magnesium</keyword>
<dbReference type="EMBL" id="BKAW01000008">
    <property type="protein sequence ID" value="GEQ03353.1"/>
    <property type="molecule type" value="Genomic_DNA"/>
</dbReference>
<dbReference type="GO" id="GO:0050194">
    <property type="term" value="F:phosphonoacetaldehyde hydrolase activity"/>
    <property type="evidence" value="ECO:0007669"/>
    <property type="project" value="UniProtKB-UniRule"/>
</dbReference>
<keyword evidence="5 9" id="KW-0704">Schiff base</keyword>
<reference evidence="10 11" key="1">
    <citation type="submission" date="2019-07" db="EMBL/GenBank/DDBJ databases">
        <title>Whole genome shotgun sequence of Staphylococcus cohnii subsp. urealyticus NBRC 109766.</title>
        <authorList>
            <person name="Hosoyama A."/>
            <person name="Uohara A."/>
            <person name="Ohji S."/>
            <person name="Ichikawa N."/>
        </authorList>
    </citation>
    <scope>NUCLEOTIDE SEQUENCE [LARGE SCALE GENOMIC DNA]</scope>
    <source>
        <strain evidence="10 11">NBRC 109766</strain>
    </source>
</reference>
<protein>
    <recommendedName>
        <fullName evidence="8 9">Phosphonoacetaldehyde hydrolase</fullName>
        <shortName evidence="9">Phosphonatase</shortName>
        <ecNumber evidence="8 9">3.11.1.1</ecNumber>
    </recommendedName>
    <alternativeName>
        <fullName evidence="9">Phosphonoacetaldehyde phosphonohydrolase</fullName>
    </alternativeName>
</protein>
<comment type="subunit">
    <text evidence="1 9">Homodimer.</text>
</comment>
<dbReference type="HAMAP" id="MF_01375">
    <property type="entry name" value="PhnX"/>
    <property type="match status" value="1"/>
</dbReference>
<evidence type="ECO:0000313" key="11">
    <source>
        <dbReference type="Proteomes" id="UP000321839"/>
    </source>
</evidence>
<evidence type="ECO:0000256" key="6">
    <source>
        <dbReference type="ARBA" id="ARBA00052005"/>
    </source>
</evidence>
<dbReference type="Proteomes" id="UP000321839">
    <property type="component" value="Unassembled WGS sequence"/>
</dbReference>
<dbReference type="SFLD" id="SFLDS00003">
    <property type="entry name" value="Haloacid_Dehalogenase"/>
    <property type="match status" value="1"/>
</dbReference>
<dbReference type="FunFam" id="1.10.150.240:FF:000006">
    <property type="entry name" value="Phosphonoacetaldehyde hydrolase"/>
    <property type="match status" value="1"/>
</dbReference>
<dbReference type="Pfam" id="PF13419">
    <property type="entry name" value="HAD_2"/>
    <property type="match status" value="1"/>
</dbReference>
<evidence type="ECO:0000256" key="7">
    <source>
        <dbReference type="ARBA" id="ARBA00056573"/>
    </source>
</evidence>
<gene>
    <name evidence="9" type="primary">phnX</name>
    <name evidence="10" type="ORF">SCO02_17940</name>
</gene>
<comment type="similarity">
    <text evidence="9">Belongs to the HAD-like hydrolase superfamily. PhnX family.</text>
</comment>
<evidence type="ECO:0000313" key="10">
    <source>
        <dbReference type="EMBL" id="GEQ03353.1"/>
    </source>
</evidence>
<dbReference type="SUPFAM" id="SSF56784">
    <property type="entry name" value="HAD-like"/>
    <property type="match status" value="1"/>
</dbReference>
<dbReference type="GO" id="GO:0005829">
    <property type="term" value="C:cytosol"/>
    <property type="evidence" value="ECO:0007669"/>
    <property type="project" value="TreeGrafter"/>
</dbReference>
<dbReference type="GO" id="GO:0008967">
    <property type="term" value="F:phosphoglycolate phosphatase activity"/>
    <property type="evidence" value="ECO:0007669"/>
    <property type="project" value="TreeGrafter"/>
</dbReference>
<evidence type="ECO:0000256" key="3">
    <source>
        <dbReference type="ARBA" id="ARBA00022801"/>
    </source>
</evidence>
<evidence type="ECO:0000256" key="8">
    <source>
        <dbReference type="ARBA" id="ARBA00066472"/>
    </source>
</evidence>
<dbReference type="InterPro" id="IPR036412">
    <property type="entry name" value="HAD-like_sf"/>
</dbReference>
<dbReference type="AlphaFoldDB" id="A0AB34AKC2"/>
<dbReference type="PANTHER" id="PTHR43434">
    <property type="entry name" value="PHOSPHOGLYCOLATE PHOSPHATASE"/>
    <property type="match status" value="1"/>
</dbReference>
<keyword evidence="3 9" id="KW-0378">Hydrolase</keyword>
<proteinExistence type="inferred from homology"/>
<sequence>MTKIKGIIMDWAGTTIDFGCFAPVNVFVDIFKDEGIKVTIEEAREPMGMLKRDHIKAMAEMPRIKKEWQNQFGKVPTEEDIDRLYAQFEKMLMKNLKSFTDPLPNVVTTIQNLQDDGYLIGSTTGYTKAMMEIVIPEAAQKDYKPNSIVTAEQVSGYGRPYPYMIFENMKHLKLTSVKEVVKVGDTIADIREANNAGVIAVGIVKGSSIVGLNEQQWDALTNNEREVYIEKATNIFKQNNADYILEDITQLPQLLKRLNV</sequence>
<comment type="cofactor">
    <cofactor evidence="9">
        <name>Mg(2+)</name>
        <dbReference type="ChEBI" id="CHEBI:18420"/>
    </cofactor>
    <text evidence="9">Binds 1 Mg(2+) ion per subunit.</text>
</comment>
<dbReference type="Gene3D" id="1.10.150.240">
    <property type="entry name" value="Putative phosphatase, domain 2"/>
    <property type="match status" value="1"/>
</dbReference>
<keyword evidence="2 9" id="KW-0479">Metal-binding</keyword>
<feature type="binding site" evidence="9">
    <location>
        <position position="10"/>
    </location>
    <ligand>
        <name>Mg(2+)</name>
        <dbReference type="ChEBI" id="CHEBI:18420"/>
    </ligand>
</feature>
<dbReference type="InterPro" id="IPR006323">
    <property type="entry name" value="Phosphonoacetald_hydro"/>
</dbReference>
<evidence type="ECO:0000256" key="9">
    <source>
        <dbReference type="HAMAP-Rule" id="MF_01375"/>
    </source>
</evidence>
<keyword evidence="11" id="KW-1185">Reference proteome</keyword>
<feature type="active site" description="Nucleophile" evidence="9">
    <location>
        <position position="10"/>
    </location>
</feature>
<evidence type="ECO:0000256" key="2">
    <source>
        <dbReference type="ARBA" id="ARBA00022723"/>
    </source>
</evidence>
<dbReference type="SFLD" id="SFLDG01129">
    <property type="entry name" value="C1.5:_HAD__Beta-PGM__Phosphata"/>
    <property type="match status" value="1"/>
</dbReference>
<dbReference type="InterPro" id="IPR050155">
    <property type="entry name" value="HAD-like_hydrolase_sf"/>
</dbReference>
<name>A0AB34AKC2_STAUR</name>
<accession>A0AB34AKC2</accession>
<evidence type="ECO:0000256" key="1">
    <source>
        <dbReference type="ARBA" id="ARBA00011738"/>
    </source>
</evidence>
<dbReference type="InterPro" id="IPR023198">
    <property type="entry name" value="PGP-like_dom2"/>
</dbReference>
<comment type="function">
    <text evidence="7 9">Involved in phosphonate degradation.</text>
</comment>
<feature type="binding site" evidence="9">
    <location>
        <position position="12"/>
    </location>
    <ligand>
        <name>Mg(2+)</name>
        <dbReference type="ChEBI" id="CHEBI:18420"/>
    </ligand>
</feature>
<dbReference type="EC" id="3.11.1.1" evidence="8 9"/>
<dbReference type="NCBIfam" id="TIGR01422">
    <property type="entry name" value="phosphonatase"/>
    <property type="match status" value="1"/>
</dbReference>
<comment type="caution">
    <text evidence="10">The sequence shown here is derived from an EMBL/GenBank/DDBJ whole genome shotgun (WGS) entry which is preliminary data.</text>
</comment>
<feature type="active site" description="Schiff-base intermediate with substrate" evidence="9">
    <location>
        <position position="51"/>
    </location>
</feature>
<comment type="catalytic activity">
    <reaction evidence="6 9">
        <text>phosphonoacetaldehyde + H2O = acetaldehyde + phosphate + H(+)</text>
        <dbReference type="Rhea" id="RHEA:18905"/>
        <dbReference type="ChEBI" id="CHEBI:15343"/>
        <dbReference type="ChEBI" id="CHEBI:15377"/>
        <dbReference type="ChEBI" id="CHEBI:15378"/>
        <dbReference type="ChEBI" id="CHEBI:43474"/>
        <dbReference type="ChEBI" id="CHEBI:58383"/>
        <dbReference type="EC" id="3.11.1.1"/>
    </reaction>
</comment>
<organism evidence="10 11">
    <name type="scientific">Staphylococcus ureilyticus</name>
    <name type="common">Staphylococcus cohnii subsp. urealyticus</name>
    <dbReference type="NCBI Taxonomy" id="94138"/>
    <lineage>
        <taxon>Bacteria</taxon>
        <taxon>Bacillati</taxon>
        <taxon>Bacillota</taxon>
        <taxon>Bacilli</taxon>
        <taxon>Bacillales</taxon>
        <taxon>Staphylococcaceae</taxon>
        <taxon>Staphylococcus</taxon>
        <taxon>Staphylococcus cohnii species complex</taxon>
    </lineage>
</organism>
<dbReference type="PANTHER" id="PTHR43434:SF19">
    <property type="entry name" value="PHOSPHONOACETALDEHYDE HYDROLASE"/>
    <property type="match status" value="1"/>
</dbReference>
<dbReference type="GO" id="GO:0019700">
    <property type="term" value="P:organic phosphonate catabolic process"/>
    <property type="evidence" value="ECO:0007669"/>
    <property type="project" value="InterPro"/>
</dbReference>
<dbReference type="RefSeq" id="WP_046206640.1">
    <property type="nucleotide sequence ID" value="NZ_BKAW01000008.1"/>
</dbReference>